<keyword evidence="9 10" id="KW-0998">Cell outer membrane</keyword>
<evidence type="ECO:0000256" key="7">
    <source>
        <dbReference type="ARBA" id="ARBA00023077"/>
    </source>
</evidence>
<comment type="similarity">
    <text evidence="10 11">Belongs to the TonB-dependent receptor family.</text>
</comment>
<keyword evidence="3 10" id="KW-1134">Transmembrane beta strand</keyword>
<protein>
    <submittedName>
        <fullName evidence="13">TonB-dependent receptor</fullName>
    </submittedName>
</protein>
<dbReference type="InterPro" id="IPR000531">
    <property type="entry name" value="Beta-barrel_TonB"/>
</dbReference>
<dbReference type="PROSITE" id="PS52016">
    <property type="entry name" value="TONB_DEPENDENT_REC_3"/>
    <property type="match status" value="1"/>
</dbReference>
<dbReference type="EMBL" id="PXYI01000002">
    <property type="protein sequence ID" value="PSJ42170.1"/>
    <property type="molecule type" value="Genomic_DNA"/>
</dbReference>
<keyword evidence="7 11" id="KW-0798">TonB box</keyword>
<dbReference type="SMART" id="SM00965">
    <property type="entry name" value="STN"/>
    <property type="match status" value="1"/>
</dbReference>
<evidence type="ECO:0000256" key="8">
    <source>
        <dbReference type="ARBA" id="ARBA00023136"/>
    </source>
</evidence>
<organism evidence="13 14">
    <name type="scientific">Allosphingosinicella deserti</name>
    <dbReference type="NCBI Taxonomy" id="2116704"/>
    <lineage>
        <taxon>Bacteria</taxon>
        <taxon>Pseudomonadati</taxon>
        <taxon>Pseudomonadota</taxon>
        <taxon>Alphaproteobacteria</taxon>
        <taxon>Sphingomonadales</taxon>
        <taxon>Sphingomonadaceae</taxon>
        <taxon>Allosphingosinicella</taxon>
    </lineage>
</organism>
<evidence type="ECO:0000313" key="14">
    <source>
        <dbReference type="Proteomes" id="UP000241167"/>
    </source>
</evidence>
<dbReference type="Pfam" id="PF00593">
    <property type="entry name" value="TonB_dep_Rec_b-barrel"/>
    <property type="match status" value="1"/>
</dbReference>
<evidence type="ECO:0000256" key="2">
    <source>
        <dbReference type="ARBA" id="ARBA00022448"/>
    </source>
</evidence>
<dbReference type="GO" id="GO:0006826">
    <property type="term" value="P:iron ion transport"/>
    <property type="evidence" value="ECO:0007669"/>
    <property type="project" value="UniProtKB-KW"/>
</dbReference>
<dbReference type="InterPro" id="IPR011662">
    <property type="entry name" value="Secretin/TonB_short_N"/>
</dbReference>
<evidence type="ECO:0000256" key="11">
    <source>
        <dbReference type="RuleBase" id="RU003357"/>
    </source>
</evidence>
<dbReference type="AlphaFoldDB" id="A0A2P7QW37"/>
<dbReference type="Gene3D" id="2.170.130.10">
    <property type="entry name" value="TonB-dependent receptor, plug domain"/>
    <property type="match status" value="1"/>
</dbReference>
<dbReference type="InterPro" id="IPR036942">
    <property type="entry name" value="Beta-barrel_TonB_sf"/>
</dbReference>
<comment type="subcellular location">
    <subcellularLocation>
        <location evidence="1 10">Cell outer membrane</location>
        <topology evidence="1 10">Multi-pass membrane protein</topology>
    </subcellularLocation>
</comment>
<dbReference type="InterPro" id="IPR012910">
    <property type="entry name" value="Plug_dom"/>
</dbReference>
<reference evidence="13 14" key="1">
    <citation type="submission" date="2018-03" db="EMBL/GenBank/DDBJ databases">
        <title>The draft genome of Sphingosinicella sp. GL-C-18.</title>
        <authorList>
            <person name="Liu L."/>
            <person name="Li L."/>
            <person name="Liang L."/>
            <person name="Zhang X."/>
            <person name="Wang T."/>
        </authorList>
    </citation>
    <scope>NUCLEOTIDE SEQUENCE [LARGE SCALE GENOMIC DNA]</scope>
    <source>
        <strain evidence="13 14">GL-C-18</strain>
    </source>
</reference>
<dbReference type="InterPro" id="IPR039426">
    <property type="entry name" value="TonB-dep_rcpt-like"/>
</dbReference>
<name>A0A2P7QW37_9SPHN</name>
<evidence type="ECO:0000256" key="6">
    <source>
        <dbReference type="ARBA" id="ARBA00023004"/>
    </source>
</evidence>
<keyword evidence="5 10" id="KW-0812">Transmembrane</keyword>
<dbReference type="SUPFAM" id="SSF56935">
    <property type="entry name" value="Porins"/>
    <property type="match status" value="1"/>
</dbReference>
<evidence type="ECO:0000259" key="12">
    <source>
        <dbReference type="SMART" id="SM00965"/>
    </source>
</evidence>
<dbReference type="Pfam" id="PF07715">
    <property type="entry name" value="Plug"/>
    <property type="match status" value="1"/>
</dbReference>
<evidence type="ECO:0000256" key="3">
    <source>
        <dbReference type="ARBA" id="ARBA00022452"/>
    </source>
</evidence>
<dbReference type="Proteomes" id="UP000241167">
    <property type="component" value="Unassembled WGS sequence"/>
</dbReference>
<gene>
    <name evidence="13" type="ORF">C7I55_08010</name>
</gene>
<keyword evidence="2 10" id="KW-0813">Transport</keyword>
<feature type="domain" description="Secretin/TonB short N-terminal" evidence="12">
    <location>
        <begin position="117"/>
        <end position="167"/>
    </location>
</feature>
<keyword evidence="8 10" id="KW-0472">Membrane</keyword>
<evidence type="ECO:0000313" key="13">
    <source>
        <dbReference type="EMBL" id="PSJ42170.1"/>
    </source>
</evidence>
<comment type="caution">
    <text evidence="13">The sequence shown here is derived from an EMBL/GenBank/DDBJ whole genome shotgun (WGS) entry which is preliminary data.</text>
</comment>
<proteinExistence type="inferred from homology"/>
<dbReference type="CDD" id="cd01347">
    <property type="entry name" value="ligand_gated_channel"/>
    <property type="match status" value="1"/>
</dbReference>
<evidence type="ECO:0000256" key="1">
    <source>
        <dbReference type="ARBA" id="ARBA00004571"/>
    </source>
</evidence>
<evidence type="ECO:0000256" key="10">
    <source>
        <dbReference type="PROSITE-ProRule" id="PRU01360"/>
    </source>
</evidence>
<keyword evidence="13" id="KW-0675">Receptor</keyword>
<evidence type="ECO:0000256" key="4">
    <source>
        <dbReference type="ARBA" id="ARBA00022496"/>
    </source>
</evidence>
<dbReference type="PANTHER" id="PTHR47234">
    <property type="match status" value="1"/>
</dbReference>
<evidence type="ECO:0000256" key="5">
    <source>
        <dbReference type="ARBA" id="ARBA00022692"/>
    </source>
</evidence>
<accession>A0A2P7QW37</accession>
<dbReference type="Gene3D" id="3.55.50.30">
    <property type="match status" value="1"/>
</dbReference>
<keyword evidence="14" id="KW-1185">Reference proteome</keyword>
<dbReference type="PANTHER" id="PTHR47234:SF1">
    <property type="entry name" value="TONB-DEPENDENT RECEPTOR"/>
    <property type="match status" value="1"/>
</dbReference>
<dbReference type="GO" id="GO:0009279">
    <property type="term" value="C:cell outer membrane"/>
    <property type="evidence" value="ECO:0007669"/>
    <property type="project" value="UniProtKB-SubCell"/>
</dbReference>
<evidence type="ECO:0000256" key="9">
    <source>
        <dbReference type="ARBA" id="ARBA00023237"/>
    </source>
</evidence>
<sequence length="917" mass="96903">MRRGWRACSRPRSTWTSPPAMARSCWSLIGRRKNNPRVAPACGVDVPKRCRLRASQGEVSMQILRSAAIAVHMSAAITAAALNPATASARPLERQHYRLPPQPLASALQAVAMASRRSIMAPAYVVGGRSAPALEGDYTTEEAVDALLAGSGLRHRAVANGLIIEPVPASESRSHESGSGIVVTGSRIRGAPVAAPVIRLDQEAMRNAGQTSLGEVTRSIPQNFGGGQNPGVGANVPSSSGTDVGGAYTINLRGLGSDATLTLLNGHRLAYNGSRQGIDVSSIPLGMVDRIEIVAEGASALYGSDAVAGVANIILKRDYHGLEARANIGGSIDGGNFQQQYGAVAGRRWTTGGLIAAYEYARGSAILSDDRSYAASRPGVTIFPALRRHAVAMAGHQAITDRLRFSVDALFNKRWSRSGFPLNAAGDLAVSRTEQRSTSRSIAVAPSFTLDLGRDWQLALSGVHGEETVRLRSDSYTGNVQASSASVCYCNTGRSAEVSGDGILFRLPAGPAKVAFGLGYRDNSLDAFRGAGNINNVEASQDSHYVYGELNLPLVSPAQIIAGVARLNLSAAVRYERYPGVDAVATPKIGLIYAPLTDIVLRASWGKSFRAPTLFQQYQVRSALLYPARSLGGPASPAGSTALLLQGGNPALEPERARTRTATIEFNPRAVPDLRIQLGYFSIRYTDRIVVPISFSSQALSNPLNAPWVTRAPGPDRVAAAIADAAQFFNVSGGPFDPARVVAIVDNSAVNAGRQAIRGVDLLADYGMDIGNGGRLSVSLNATYLESSQQLTPEAPVLARAGTLFNPPHWRGRGSITWSQSGLTLNAAASRIGGVDDIRANPPTRVGGTTAFDFTARYVFGEGHGSLRGLELSLTLQNAFGDDPRRIATSVYSDTAYDSTNYSPVGRFVGFGIAKSW</sequence>
<dbReference type="Gene3D" id="2.40.170.20">
    <property type="entry name" value="TonB-dependent receptor, beta-barrel domain"/>
    <property type="match status" value="1"/>
</dbReference>
<keyword evidence="4" id="KW-0406">Ion transport</keyword>
<keyword evidence="4" id="KW-0410">Iron transport</keyword>
<keyword evidence="6" id="KW-0408">Iron</keyword>
<dbReference type="InterPro" id="IPR037066">
    <property type="entry name" value="Plug_dom_sf"/>
</dbReference>